<evidence type="ECO:0000256" key="15">
    <source>
        <dbReference type="PROSITE-ProRule" id="PRU00175"/>
    </source>
</evidence>
<comment type="similarity">
    <text evidence="14">Belongs to the RING-type zinc finger family. ATL subfamily.</text>
</comment>
<evidence type="ECO:0000256" key="9">
    <source>
        <dbReference type="ARBA" id="ARBA00022771"/>
    </source>
</evidence>
<evidence type="ECO:0000259" key="18">
    <source>
        <dbReference type="PROSITE" id="PS50089"/>
    </source>
</evidence>
<keyword evidence="5" id="KW-0808">Transferase</keyword>
<dbReference type="EC" id="2.3.2.27" evidence="4"/>
<dbReference type="SMART" id="SM00184">
    <property type="entry name" value="RING"/>
    <property type="match status" value="1"/>
</dbReference>
<evidence type="ECO:0000313" key="20">
    <source>
        <dbReference type="Proteomes" id="UP000593562"/>
    </source>
</evidence>
<dbReference type="PROSITE" id="PS50089">
    <property type="entry name" value="ZF_RING_2"/>
    <property type="match status" value="1"/>
</dbReference>
<evidence type="ECO:0000256" key="2">
    <source>
        <dbReference type="ARBA" id="ARBA00004167"/>
    </source>
</evidence>
<dbReference type="Gene3D" id="3.30.40.10">
    <property type="entry name" value="Zinc/RING finger domain, C3HC4 (zinc finger)"/>
    <property type="match status" value="1"/>
</dbReference>
<evidence type="ECO:0000256" key="11">
    <source>
        <dbReference type="ARBA" id="ARBA00022833"/>
    </source>
</evidence>
<keyword evidence="13 17" id="KW-0472">Membrane</keyword>
<dbReference type="InterPro" id="IPR013083">
    <property type="entry name" value="Znf_RING/FYVE/PHD"/>
</dbReference>
<evidence type="ECO:0000256" key="5">
    <source>
        <dbReference type="ARBA" id="ARBA00022679"/>
    </source>
</evidence>
<dbReference type="EMBL" id="JAAARO010000012">
    <property type="protein sequence ID" value="KAF5739760.1"/>
    <property type="molecule type" value="Genomic_DNA"/>
</dbReference>
<evidence type="ECO:0000256" key="1">
    <source>
        <dbReference type="ARBA" id="ARBA00000900"/>
    </source>
</evidence>
<comment type="subcellular location">
    <subcellularLocation>
        <location evidence="2">Membrane</location>
        <topology evidence="2">Single-pass membrane protein</topology>
    </subcellularLocation>
</comment>
<dbReference type="FunFam" id="3.30.40.10:FF:000285">
    <property type="entry name" value="RING-H2 finger protein ATL43"/>
    <property type="match status" value="1"/>
</dbReference>
<dbReference type="AlphaFoldDB" id="A0A7J7D0C3"/>
<evidence type="ECO:0000256" key="4">
    <source>
        <dbReference type="ARBA" id="ARBA00012483"/>
    </source>
</evidence>
<name>A0A7J7D0C3_TRIWF</name>
<dbReference type="SUPFAM" id="SSF57850">
    <property type="entry name" value="RING/U-box"/>
    <property type="match status" value="1"/>
</dbReference>
<evidence type="ECO:0000256" key="12">
    <source>
        <dbReference type="ARBA" id="ARBA00022989"/>
    </source>
</evidence>
<dbReference type="Proteomes" id="UP000593562">
    <property type="component" value="Unassembled WGS sequence"/>
</dbReference>
<feature type="transmembrane region" description="Helical" evidence="17">
    <location>
        <begin position="60"/>
        <end position="83"/>
    </location>
</feature>
<dbReference type="InterPro" id="IPR044600">
    <property type="entry name" value="ATL1/ATL16-like"/>
</dbReference>
<dbReference type="GO" id="GO:0016567">
    <property type="term" value="P:protein ubiquitination"/>
    <property type="evidence" value="ECO:0007669"/>
    <property type="project" value="UniProtKB-UniPathway"/>
</dbReference>
<sequence>MKPRKLFPSPTTANETADCSGFCDPACPYNCYAYPYSTFPSPPPPPTPAPALSSQFKDHLTLILILTSILLSGFFLLLGYQMVRSKFCLLGRRNNRLHRFQAQSDGRDGEEFFDENRIDHHIWFITTVGLQQSVINSITICRYKIGEGLIEGRECSICLSEFREDEMLRLLPKCNHAFHIRCVDTWLRSHTNCPLCREQIIAESVDFGSGSIDQNLDSLRLVDTQMDFSQTDGGQHPEVGQNWAETEEGLEMPRIGSERTSKENVNCNGNGDSLVPDDVQPLRRT</sequence>
<dbReference type="GO" id="GO:0016020">
    <property type="term" value="C:membrane"/>
    <property type="evidence" value="ECO:0007669"/>
    <property type="project" value="UniProtKB-SubCell"/>
</dbReference>
<evidence type="ECO:0000313" key="19">
    <source>
        <dbReference type="EMBL" id="KAF5739760.1"/>
    </source>
</evidence>
<feature type="domain" description="RING-type" evidence="18">
    <location>
        <begin position="155"/>
        <end position="197"/>
    </location>
</feature>
<dbReference type="UniPathway" id="UPA00143"/>
<keyword evidence="6 17" id="KW-0812">Transmembrane</keyword>
<reference evidence="19 20" key="1">
    <citation type="journal article" date="2020" name="Nat. Commun.">
        <title>Genome of Tripterygium wilfordii and identification of cytochrome P450 involved in triptolide biosynthesis.</title>
        <authorList>
            <person name="Tu L."/>
            <person name="Su P."/>
            <person name="Zhang Z."/>
            <person name="Gao L."/>
            <person name="Wang J."/>
            <person name="Hu T."/>
            <person name="Zhou J."/>
            <person name="Zhang Y."/>
            <person name="Zhao Y."/>
            <person name="Liu Y."/>
            <person name="Song Y."/>
            <person name="Tong Y."/>
            <person name="Lu Y."/>
            <person name="Yang J."/>
            <person name="Xu C."/>
            <person name="Jia M."/>
            <person name="Peters R.J."/>
            <person name="Huang L."/>
            <person name="Gao W."/>
        </authorList>
    </citation>
    <scope>NUCLEOTIDE SEQUENCE [LARGE SCALE GENOMIC DNA]</scope>
    <source>
        <strain evidence="20">cv. XIE 37</strain>
        <tissue evidence="19">Leaf</tissue>
    </source>
</reference>
<keyword evidence="12 17" id="KW-1133">Transmembrane helix</keyword>
<organism evidence="19 20">
    <name type="scientific">Tripterygium wilfordii</name>
    <name type="common">Thunder God vine</name>
    <dbReference type="NCBI Taxonomy" id="458696"/>
    <lineage>
        <taxon>Eukaryota</taxon>
        <taxon>Viridiplantae</taxon>
        <taxon>Streptophyta</taxon>
        <taxon>Embryophyta</taxon>
        <taxon>Tracheophyta</taxon>
        <taxon>Spermatophyta</taxon>
        <taxon>Magnoliopsida</taxon>
        <taxon>eudicotyledons</taxon>
        <taxon>Gunneridae</taxon>
        <taxon>Pentapetalae</taxon>
        <taxon>rosids</taxon>
        <taxon>fabids</taxon>
        <taxon>Celastrales</taxon>
        <taxon>Celastraceae</taxon>
        <taxon>Tripterygium</taxon>
    </lineage>
</organism>
<comment type="caution">
    <text evidence="19">The sequence shown here is derived from an EMBL/GenBank/DDBJ whole genome shotgun (WGS) entry which is preliminary data.</text>
</comment>
<dbReference type="GO" id="GO:0061630">
    <property type="term" value="F:ubiquitin protein ligase activity"/>
    <property type="evidence" value="ECO:0007669"/>
    <property type="project" value="UniProtKB-EC"/>
</dbReference>
<evidence type="ECO:0000256" key="6">
    <source>
        <dbReference type="ARBA" id="ARBA00022692"/>
    </source>
</evidence>
<keyword evidence="20" id="KW-1185">Reference proteome</keyword>
<keyword evidence="9 15" id="KW-0863">Zinc-finger</keyword>
<evidence type="ECO:0000256" key="13">
    <source>
        <dbReference type="ARBA" id="ARBA00023136"/>
    </source>
</evidence>
<evidence type="ECO:0000256" key="14">
    <source>
        <dbReference type="ARBA" id="ARBA00024209"/>
    </source>
</evidence>
<evidence type="ECO:0000256" key="17">
    <source>
        <dbReference type="SAM" id="Phobius"/>
    </source>
</evidence>
<accession>A0A7J7D0C3</accession>
<evidence type="ECO:0000256" key="16">
    <source>
        <dbReference type="SAM" id="MobiDB-lite"/>
    </source>
</evidence>
<feature type="region of interest" description="Disordered" evidence="16">
    <location>
        <begin position="253"/>
        <end position="285"/>
    </location>
</feature>
<dbReference type="PANTHER" id="PTHR46913:SF19">
    <property type="entry name" value="RING-TYPE E3 UBIQUITIN TRANSFERASE"/>
    <property type="match status" value="1"/>
</dbReference>
<dbReference type="InParanoid" id="A0A7J7D0C3"/>
<protein>
    <recommendedName>
        <fullName evidence="4">RING-type E3 ubiquitin transferase</fullName>
        <ecNumber evidence="4">2.3.2.27</ecNumber>
    </recommendedName>
</protein>
<dbReference type="OrthoDB" id="9984778at2759"/>
<evidence type="ECO:0000256" key="3">
    <source>
        <dbReference type="ARBA" id="ARBA00004906"/>
    </source>
</evidence>
<comment type="pathway">
    <text evidence="3">Protein modification; protein ubiquitination.</text>
</comment>
<keyword evidence="11" id="KW-0862">Zinc</keyword>
<dbReference type="CDD" id="cd16461">
    <property type="entry name" value="RING-H2_EL5-like"/>
    <property type="match status" value="1"/>
</dbReference>
<comment type="catalytic activity">
    <reaction evidence="1">
        <text>S-ubiquitinyl-[E2 ubiquitin-conjugating enzyme]-L-cysteine + [acceptor protein]-L-lysine = [E2 ubiquitin-conjugating enzyme]-L-cysteine + N(6)-ubiquitinyl-[acceptor protein]-L-lysine.</text>
        <dbReference type="EC" id="2.3.2.27"/>
    </reaction>
</comment>
<dbReference type="Pfam" id="PF13639">
    <property type="entry name" value="zf-RING_2"/>
    <property type="match status" value="1"/>
</dbReference>
<keyword evidence="10" id="KW-0833">Ubl conjugation pathway</keyword>
<keyword evidence="7" id="KW-0479">Metal-binding</keyword>
<keyword evidence="8" id="KW-0732">Signal</keyword>
<gene>
    <name evidence="19" type="ORF">HS088_TW12G00970</name>
</gene>
<proteinExistence type="inferred from homology"/>
<dbReference type="InterPro" id="IPR001841">
    <property type="entry name" value="Znf_RING"/>
</dbReference>
<dbReference type="PANTHER" id="PTHR46913">
    <property type="entry name" value="RING-H2 FINGER PROTEIN ATL16"/>
    <property type="match status" value="1"/>
</dbReference>
<dbReference type="GO" id="GO:0008270">
    <property type="term" value="F:zinc ion binding"/>
    <property type="evidence" value="ECO:0007669"/>
    <property type="project" value="UniProtKB-KW"/>
</dbReference>
<evidence type="ECO:0000256" key="10">
    <source>
        <dbReference type="ARBA" id="ARBA00022786"/>
    </source>
</evidence>
<evidence type="ECO:0000256" key="8">
    <source>
        <dbReference type="ARBA" id="ARBA00022729"/>
    </source>
</evidence>
<evidence type="ECO:0000256" key="7">
    <source>
        <dbReference type="ARBA" id="ARBA00022723"/>
    </source>
</evidence>